<evidence type="ECO:0000313" key="1">
    <source>
        <dbReference type="EMBL" id="HIV98989.1"/>
    </source>
</evidence>
<accession>A0A9D1PSY3</accession>
<dbReference type="EMBL" id="DXHU01000017">
    <property type="protein sequence ID" value="HIV98989.1"/>
    <property type="molecule type" value="Genomic_DNA"/>
</dbReference>
<protein>
    <submittedName>
        <fullName evidence="1">Uncharacterized protein</fullName>
    </submittedName>
</protein>
<gene>
    <name evidence="1" type="ORF">IAB12_04330</name>
</gene>
<sequence length="172" mass="20573">MVSEKNFENYLMLLTRIYDKRKVLQQRENSVLKILFYTPFYAKAKNPERVALVNMCNYFLYSSKITKDIFHHNEYDDDELFIRISLLYNIPDGDELIIEKGKLVLELIMLQDHFADMEADLQNAKYNPILSGKWDYYELRKRIISRIDSIKSAEYDAAISIRDAFEQNFWMV</sequence>
<reference evidence="1" key="2">
    <citation type="submission" date="2021-04" db="EMBL/GenBank/DDBJ databases">
        <authorList>
            <person name="Gilroy R."/>
        </authorList>
    </citation>
    <scope>NUCLEOTIDE SEQUENCE</scope>
    <source>
        <strain evidence="1">Gambia11-129</strain>
    </source>
</reference>
<dbReference type="AlphaFoldDB" id="A0A9D1PSY3"/>
<organism evidence="1 2">
    <name type="scientific">Candidatus Ornithospirochaeta avicola</name>
    <dbReference type="NCBI Taxonomy" id="2840896"/>
    <lineage>
        <taxon>Bacteria</taxon>
        <taxon>Pseudomonadati</taxon>
        <taxon>Spirochaetota</taxon>
        <taxon>Spirochaetia</taxon>
        <taxon>Spirochaetales</taxon>
        <taxon>Spirochaetaceae</taxon>
        <taxon>Spirochaetaceae incertae sedis</taxon>
        <taxon>Candidatus Ornithospirochaeta</taxon>
    </lineage>
</organism>
<evidence type="ECO:0000313" key="2">
    <source>
        <dbReference type="Proteomes" id="UP000823936"/>
    </source>
</evidence>
<name>A0A9D1PSY3_9SPIO</name>
<reference evidence="1" key="1">
    <citation type="journal article" date="2021" name="PeerJ">
        <title>Extensive microbial diversity within the chicken gut microbiome revealed by metagenomics and culture.</title>
        <authorList>
            <person name="Gilroy R."/>
            <person name="Ravi A."/>
            <person name="Getino M."/>
            <person name="Pursley I."/>
            <person name="Horton D.L."/>
            <person name="Alikhan N.F."/>
            <person name="Baker D."/>
            <person name="Gharbi K."/>
            <person name="Hall N."/>
            <person name="Watson M."/>
            <person name="Adriaenssens E.M."/>
            <person name="Foster-Nyarko E."/>
            <person name="Jarju S."/>
            <person name="Secka A."/>
            <person name="Antonio M."/>
            <person name="Oren A."/>
            <person name="Chaudhuri R.R."/>
            <person name="La Ragione R."/>
            <person name="Hildebrand F."/>
            <person name="Pallen M.J."/>
        </authorList>
    </citation>
    <scope>NUCLEOTIDE SEQUENCE</scope>
    <source>
        <strain evidence="1">Gambia11-129</strain>
    </source>
</reference>
<comment type="caution">
    <text evidence="1">The sequence shown here is derived from an EMBL/GenBank/DDBJ whole genome shotgun (WGS) entry which is preliminary data.</text>
</comment>
<proteinExistence type="predicted"/>
<dbReference type="Proteomes" id="UP000823936">
    <property type="component" value="Unassembled WGS sequence"/>
</dbReference>